<evidence type="ECO:0000256" key="9">
    <source>
        <dbReference type="ARBA" id="ARBA00022984"/>
    </source>
</evidence>
<evidence type="ECO:0000256" key="4">
    <source>
        <dbReference type="ARBA" id="ARBA00022670"/>
    </source>
</evidence>
<dbReference type="GO" id="GO:0009252">
    <property type="term" value="P:peptidoglycan biosynthetic process"/>
    <property type="evidence" value="ECO:0007669"/>
    <property type="project" value="UniProtKB-KW"/>
</dbReference>
<evidence type="ECO:0000256" key="5">
    <source>
        <dbReference type="ARBA" id="ARBA00022676"/>
    </source>
</evidence>
<comment type="caution">
    <text evidence="18">The sequence shown here is derived from an EMBL/GenBank/DDBJ whole genome shotgun (WGS) entry which is preliminary data.</text>
</comment>
<evidence type="ECO:0000256" key="2">
    <source>
        <dbReference type="ARBA" id="ARBA00007739"/>
    </source>
</evidence>
<keyword evidence="10" id="KW-0511">Multifunctional enzyme</keyword>
<dbReference type="FunFam" id="1.10.3810.10:FF:000001">
    <property type="entry name" value="Penicillin-binding protein 1A"/>
    <property type="match status" value="1"/>
</dbReference>
<keyword evidence="5" id="KW-0328">Glycosyltransferase</keyword>
<feature type="compositionally biased region" description="Acidic residues" evidence="14">
    <location>
        <begin position="644"/>
        <end position="654"/>
    </location>
</feature>
<evidence type="ECO:0000256" key="11">
    <source>
        <dbReference type="ARBA" id="ARBA00023316"/>
    </source>
</evidence>
<accession>A0A9D1D3J7</accession>
<evidence type="ECO:0000256" key="1">
    <source>
        <dbReference type="ARBA" id="ARBA00007090"/>
    </source>
</evidence>
<evidence type="ECO:0000259" key="16">
    <source>
        <dbReference type="Pfam" id="PF00905"/>
    </source>
</evidence>
<evidence type="ECO:0000256" key="12">
    <source>
        <dbReference type="ARBA" id="ARBA00034000"/>
    </source>
</evidence>
<evidence type="ECO:0000256" key="7">
    <source>
        <dbReference type="ARBA" id="ARBA00022801"/>
    </source>
</evidence>
<dbReference type="NCBIfam" id="TIGR02074">
    <property type="entry name" value="PBP_1a_fam"/>
    <property type="match status" value="1"/>
</dbReference>
<dbReference type="GO" id="GO:0030288">
    <property type="term" value="C:outer membrane-bounded periplasmic space"/>
    <property type="evidence" value="ECO:0007669"/>
    <property type="project" value="TreeGrafter"/>
</dbReference>
<comment type="catalytic activity">
    <reaction evidence="13">
        <text>[GlcNAc-(1-&gt;4)-Mur2Ac(oyl-L-Ala-gamma-D-Glu-L-Lys-D-Ala-D-Ala)](n)-di-trans,octa-cis-undecaprenyl diphosphate + beta-D-GlcNAc-(1-&gt;4)-Mur2Ac(oyl-L-Ala-gamma-D-Glu-L-Lys-D-Ala-D-Ala)-di-trans,octa-cis-undecaprenyl diphosphate = [GlcNAc-(1-&gt;4)-Mur2Ac(oyl-L-Ala-gamma-D-Glu-L-Lys-D-Ala-D-Ala)](n+1)-di-trans,octa-cis-undecaprenyl diphosphate + di-trans,octa-cis-undecaprenyl diphosphate + H(+)</text>
        <dbReference type="Rhea" id="RHEA:23708"/>
        <dbReference type="Rhea" id="RHEA-COMP:9602"/>
        <dbReference type="Rhea" id="RHEA-COMP:9603"/>
        <dbReference type="ChEBI" id="CHEBI:15378"/>
        <dbReference type="ChEBI" id="CHEBI:58405"/>
        <dbReference type="ChEBI" id="CHEBI:60033"/>
        <dbReference type="ChEBI" id="CHEBI:78435"/>
        <dbReference type="EC" id="2.4.99.28"/>
    </reaction>
</comment>
<keyword evidence="8" id="KW-0133">Cell shape</keyword>
<feature type="domain" description="Penicillin-binding protein transpeptidase" evidence="16">
    <location>
        <begin position="343"/>
        <end position="601"/>
    </location>
</feature>
<comment type="similarity">
    <text evidence="2">In the N-terminal section; belongs to the glycosyltransferase 51 family.</text>
</comment>
<dbReference type="PANTHER" id="PTHR32282:SF33">
    <property type="entry name" value="PEPTIDOGLYCAN GLYCOSYLTRANSFERASE"/>
    <property type="match status" value="1"/>
</dbReference>
<dbReference type="SUPFAM" id="SSF53955">
    <property type="entry name" value="Lysozyme-like"/>
    <property type="match status" value="1"/>
</dbReference>
<evidence type="ECO:0000256" key="6">
    <source>
        <dbReference type="ARBA" id="ARBA00022679"/>
    </source>
</evidence>
<evidence type="ECO:0000256" key="3">
    <source>
        <dbReference type="ARBA" id="ARBA00022645"/>
    </source>
</evidence>
<proteinExistence type="inferred from homology"/>
<evidence type="ECO:0000256" key="8">
    <source>
        <dbReference type="ARBA" id="ARBA00022960"/>
    </source>
</evidence>
<dbReference type="Gene3D" id="3.40.710.10">
    <property type="entry name" value="DD-peptidase/beta-lactamase superfamily"/>
    <property type="match status" value="1"/>
</dbReference>
<dbReference type="Gene3D" id="1.10.3810.10">
    <property type="entry name" value="Biosynthetic peptidoglycan transglycosylase-like"/>
    <property type="match status" value="1"/>
</dbReference>
<evidence type="ECO:0000256" key="10">
    <source>
        <dbReference type="ARBA" id="ARBA00023268"/>
    </source>
</evidence>
<name>A0A9D1D3J7_9ACTN</name>
<comment type="catalytic activity">
    <reaction evidence="12">
        <text>Preferential cleavage: (Ac)2-L-Lys-D-Ala-|-D-Ala. Also transpeptidation of peptidyl-alanyl moieties that are N-acyl substituents of D-alanine.</text>
        <dbReference type="EC" id="3.4.16.4"/>
    </reaction>
</comment>
<evidence type="ECO:0000313" key="18">
    <source>
        <dbReference type="EMBL" id="HIR01880.1"/>
    </source>
</evidence>
<dbReference type="PANTHER" id="PTHR32282">
    <property type="entry name" value="BINDING PROTEIN TRANSPEPTIDASE, PUTATIVE-RELATED"/>
    <property type="match status" value="1"/>
</dbReference>
<keyword evidence="3" id="KW-0121">Carboxypeptidase</keyword>
<feature type="region of interest" description="Disordered" evidence="14">
    <location>
        <begin position="637"/>
        <end position="759"/>
    </location>
</feature>
<keyword evidence="4" id="KW-0645">Protease</keyword>
<sequence>MASRAAKNRAGKRTKQPYVGLLVFLAIVVGVLCAGGAGLWALGNEWLKDLPDYTDVDAYNTAQKTTVLASDESTVLAEFYVENREPVNWDEVNDYVKKGTIATEDERFYEHGGFDLWGIMRSVVVNLMGGQEGASTITQQFVRNTILLDEMNEISFKRKVREIYIAVKLEEQYTKDEILLMYLNTINYGNGAYGIQAAAQEYFSKDASDLSIVEAATLIGIPQSPTANNPLENPDTCEARRNVVLDRMRSNGVITQEEYDAAIATPLSDYLNPTQDDDSNNGIYLYPYFTSYVRQLLLEQYDQNEVFKGGLTVVTTLDLRVQEAAEAAAATKRESMSDEYDVAFTVIDPDDGYIKALIGGRDFQADQYNLATQAYRSPGSSFKTFTLVGALEEGVSPQTMVDCSSPANINGYELENYNGASYGTRTMASAFAISSNTGFVRLSEYIGADRVAETANRMGIETELPANQSLTLGTTEVTTKEMAQAYATIANGGTAREGQAIQKITDRNGKTIFEADTTGTKALEPEIAYAATQVMEGVLTNGTGTQAMPSCGQVAAGKTGTSENWRDSYFCGITPQYSVAIWVGSRTEAQMPESLTAASVFADFIDRVMEGQPHEEFPTAGQPTYRSDVYDANLHIGSGSYSYDGDDDDDDDSDNDGHYSSGRNDSDDDSAASGGTSHGTSGPSTGGTIGGGASGGISGGTGGTGGEIGGGASGGGGDVGGGDVGGGDDIGGGGGDDVSGGGGETATDPGGGGEASSAE</sequence>
<dbReference type="GO" id="GO:0008658">
    <property type="term" value="F:penicillin binding"/>
    <property type="evidence" value="ECO:0007669"/>
    <property type="project" value="InterPro"/>
</dbReference>
<dbReference type="AlphaFoldDB" id="A0A9D1D3J7"/>
<feature type="compositionally biased region" description="Gly residues" evidence="14">
    <location>
        <begin position="684"/>
        <end position="759"/>
    </location>
</feature>
<keyword evidence="9" id="KW-0573">Peptidoglycan synthesis</keyword>
<organism evidence="18 19">
    <name type="scientific">Candidatus Aveggerthella stercoripullorum</name>
    <dbReference type="NCBI Taxonomy" id="2840688"/>
    <lineage>
        <taxon>Bacteria</taxon>
        <taxon>Bacillati</taxon>
        <taxon>Actinomycetota</taxon>
        <taxon>Coriobacteriia</taxon>
        <taxon>Eggerthellales</taxon>
        <taxon>Eggerthellaceae</taxon>
        <taxon>Eggerthellaceae incertae sedis</taxon>
        <taxon>Candidatus Aveggerthella</taxon>
    </lineage>
</organism>
<dbReference type="InterPro" id="IPR001460">
    <property type="entry name" value="PCN-bd_Tpept"/>
</dbReference>
<dbReference type="InterPro" id="IPR012338">
    <property type="entry name" value="Beta-lactam/transpept-like"/>
</dbReference>
<dbReference type="InterPro" id="IPR023346">
    <property type="entry name" value="Lysozyme-like_dom_sf"/>
</dbReference>
<feature type="domain" description="Glycosyl transferase family 51" evidence="17">
    <location>
        <begin position="74"/>
        <end position="248"/>
    </location>
</feature>
<dbReference type="InterPro" id="IPR050396">
    <property type="entry name" value="Glycosyltr_51/Transpeptidase"/>
</dbReference>
<dbReference type="GO" id="GO:0008955">
    <property type="term" value="F:peptidoglycan glycosyltransferase activity"/>
    <property type="evidence" value="ECO:0007669"/>
    <property type="project" value="UniProtKB-EC"/>
</dbReference>
<dbReference type="Proteomes" id="UP000824261">
    <property type="component" value="Unassembled WGS sequence"/>
</dbReference>
<feature type="transmembrane region" description="Helical" evidence="15">
    <location>
        <begin position="21"/>
        <end position="42"/>
    </location>
</feature>
<dbReference type="EMBL" id="DVGB01000078">
    <property type="protein sequence ID" value="HIR01880.1"/>
    <property type="molecule type" value="Genomic_DNA"/>
</dbReference>
<reference evidence="18" key="2">
    <citation type="journal article" date="2021" name="PeerJ">
        <title>Extensive microbial diversity within the chicken gut microbiome revealed by metagenomics and culture.</title>
        <authorList>
            <person name="Gilroy R."/>
            <person name="Ravi A."/>
            <person name="Getino M."/>
            <person name="Pursley I."/>
            <person name="Horton D.L."/>
            <person name="Alikhan N.F."/>
            <person name="Baker D."/>
            <person name="Gharbi K."/>
            <person name="Hall N."/>
            <person name="Watson M."/>
            <person name="Adriaenssens E.M."/>
            <person name="Foster-Nyarko E."/>
            <person name="Jarju S."/>
            <person name="Secka A."/>
            <person name="Antonio M."/>
            <person name="Oren A."/>
            <person name="Chaudhuri R.R."/>
            <person name="La Ragione R."/>
            <person name="Hildebrand F."/>
            <person name="Pallen M.J."/>
        </authorList>
    </citation>
    <scope>NUCLEOTIDE SEQUENCE</scope>
    <source>
        <strain evidence="18">ChiGjej1B1-2707</strain>
    </source>
</reference>
<gene>
    <name evidence="18" type="ORF">IAA69_06435</name>
</gene>
<dbReference type="Pfam" id="PF00912">
    <property type="entry name" value="Transgly"/>
    <property type="match status" value="1"/>
</dbReference>
<keyword evidence="15" id="KW-0472">Membrane</keyword>
<feature type="compositionally biased region" description="Low complexity" evidence="14">
    <location>
        <begin position="671"/>
        <end position="683"/>
    </location>
</feature>
<dbReference type="SUPFAM" id="SSF56601">
    <property type="entry name" value="beta-lactamase/transpeptidase-like"/>
    <property type="match status" value="1"/>
</dbReference>
<evidence type="ECO:0000313" key="19">
    <source>
        <dbReference type="Proteomes" id="UP000824261"/>
    </source>
</evidence>
<reference evidence="18" key="1">
    <citation type="submission" date="2020-10" db="EMBL/GenBank/DDBJ databases">
        <authorList>
            <person name="Gilroy R."/>
        </authorList>
    </citation>
    <scope>NUCLEOTIDE SEQUENCE</scope>
    <source>
        <strain evidence="18">ChiGjej1B1-2707</strain>
    </source>
</reference>
<evidence type="ECO:0000256" key="15">
    <source>
        <dbReference type="SAM" id="Phobius"/>
    </source>
</evidence>
<keyword evidence="7" id="KW-0378">Hydrolase</keyword>
<dbReference type="Pfam" id="PF00905">
    <property type="entry name" value="Transpeptidase"/>
    <property type="match status" value="1"/>
</dbReference>
<evidence type="ECO:0000259" key="17">
    <source>
        <dbReference type="Pfam" id="PF00912"/>
    </source>
</evidence>
<dbReference type="GO" id="GO:0008360">
    <property type="term" value="P:regulation of cell shape"/>
    <property type="evidence" value="ECO:0007669"/>
    <property type="project" value="UniProtKB-KW"/>
</dbReference>
<dbReference type="GO" id="GO:0006508">
    <property type="term" value="P:proteolysis"/>
    <property type="evidence" value="ECO:0007669"/>
    <property type="project" value="UniProtKB-KW"/>
</dbReference>
<dbReference type="GO" id="GO:0009002">
    <property type="term" value="F:serine-type D-Ala-D-Ala carboxypeptidase activity"/>
    <property type="evidence" value="ECO:0007669"/>
    <property type="project" value="UniProtKB-EC"/>
</dbReference>
<dbReference type="InterPro" id="IPR036950">
    <property type="entry name" value="PBP_transglycosylase"/>
</dbReference>
<dbReference type="InterPro" id="IPR001264">
    <property type="entry name" value="Glyco_trans_51"/>
</dbReference>
<keyword evidence="15" id="KW-0812">Transmembrane</keyword>
<keyword evidence="15" id="KW-1133">Transmembrane helix</keyword>
<evidence type="ECO:0000256" key="13">
    <source>
        <dbReference type="ARBA" id="ARBA00049902"/>
    </source>
</evidence>
<keyword evidence="6" id="KW-0808">Transferase</keyword>
<keyword evidence="11" id="KW-0961">Cell wall biogenesis/degradation</keyword>
<evidence type="ECO:0000256" key="14">
    <source>
        <dbReference type="SAM" id="MobiDB-lite"/>
    </source>
</evidence>
<dbReference type="GO" id="GO:0071555">
    <property type="term" value="P:cell wall organization"/>
    <property type="evidence" value="ECO:0007669"/>
    <property type="project" value="UniProtKB-KW"/>
</dbReference>
<comment type="similarity">
    <text evidence="1">In the C-terminal section; belongs to the transpeptidase family.</text>
</comment>
<protein>
    <submittedName>
        <fullName evidence="18">PBP1A family penicillin-binding protein</fullName>
    </submittedName>
</protein>